<feature type="domain" description="Peptidase S11 D-alanyl-D-alanine carboxypeptidase A N-terminal" evidence="3">
    <location>
        <begin position="63"/>
        <end position="291"/>
    </location>
</feature>
<gene>
    <name evidence="4" type="ORF">GCM10022223_37180</name>
</gene>
<keyword evidence="1" id="KW-0472">Membrane</keyword>
<protein>
    <recommendedName>
        <fullName evidence="3">Peptidase S11 D-alanyl-D-alanine carboxypeptidase A N-terminal domain-containing protein</fullName>
    </recommendedName>
</protein>
<feature type="chain" id="PRO_5046335737" description="Peptidase S11 D-alanyl-D-alanine carboxypeptidase A N-terminal domain-containing protein" evidence="2">
    <location>
        <begin position="25"/>
        <end position="424"/>
    </location>
</feature>
<keyword evidence="2" id="KW-0732">Signal</keyword>
<dbReference type="InterPro" id="IPR001967">
    <property type="entry name" value="Peptidase_S11_N"/>
</dbReference>
<dbReference type="Gene3D" id="3.40.710.10">
    <property type="entry name" value="DD-peptidase/beta-lactamase superfamily"/>
    <property type="match status" value="1"/>
</dbReference>
<dbReference type="Proteomes" id="UP001501074">
    <property type="component" value="Unassembled WGS sequence"/>
</dbReference>
<evidence type="ECO:0000313" key="5">
    <source>
        <dbReference type="Proteomes" id="UP001501074"/>
    </source>
</evidence>
<accession>A0ABP6ZSX9</accession>
<dbReference type="PANTHER" id="PTHR21581">
    <property type="entry name" value="D-ALANYL-D-ALANINE CARBOXYPEPTIDASE"/>
    <property type="match status" value="1"/>
</dbReference>
<dbReference type="EMBL" id="BAAAZO010000006">
    <property type="protein sequence ID" value="GAA3617181.1"/>
    <property type="molecule type" value="Genomic_DNA"/>
</dbReference>
<reference evidence="5" key="1">
    <citation type="journal article" date="2019" name="Int. J. Syst. Evol. Microbiol.">
        <title>The Global Catalogue of Microorganisms (GCM) 10K type strain sequencing project: providing services to taxonomists for standard genome sequencing and annotation.</title>
        <authorList>
            <consortium name="The Broad Institute Genomics Platform"/>
            <consortium name="The Broad Institute Genome Sequencing Center for Infectious Disease"/>
            <person name="Wu L."/>
            <person name="Ma J."/>
        </authorList>
    </citation>
    <scope>NUCLEOTIDE SEQUENCE [LARGE SCALE GENOMIC DNA]</scope>
    <source>
        <strain evidence="5">JCM 16902</strain>
    </source>
</reference>
<dbReference type="InterPro" id="IPR012338">
    <property type="entry name" value="Beta-lactam/transpept-like"/>
</dbReference>
<evidence type="ECO:0000256" key="1">
    <source>
        <dbReference type="SAM" id="Phobius"/>
    </source>
</evidence>
<evidence type="ECO:0000259" key="3">
    <source>
        <dbReference type="Pfam" id="PF00768"/>
    </source>
</evidence>
<keyword evidence="5" id="KW-1185">Reference proteome</keyword>
<sequence>MLRIVTAVTAAAALTLSAAGTAQAAPTQDKKDDFVLPQAVSWVGGEDLISTKTLTDLPDGVKAPPKVKAAAWLVADLDSREILAAKNVHVPLRPASTLKLFTSLTIEPQLELDQVYTGREEDEAIEGTRVGIVKGSKYTVDDLFHGLLMASGNDTANALSNLIGGQAAAVTQIQAEATSLGAFDTVVRNTSGLDTKGQVSSAYDLALAGAAALQNETLAKIMVTPAYAFPNKGKSLSAKRKHYQIQNHNRLLGYLPGVMGVKNGYTTKAGSTNVAAAAHQGHHYIAVVLRSDGSVFTPSGDLLKWAFTYGQKANPVGRLVEPGELSAMTGPGIDVSAAQATSSPDSGAVDGMINGAGSDQLKAALPAANTVSTTQHMTRFWPLVLTLALLLVAAAFGLRPVLVNSRRSRARQVRRRQRDSRHLY</sequence>
<comment type="caution">
    <text evidence="4">The sequence shown here is derived from an EMBL/GenBank/DDBJ whole genome shotgun (WGS) entry which is preliminary data.</text>
</comment>
<feature type="transmembrane region" description="Helical" evidence="1">
    <location>
        <begin position="380"/>
        <end position="402"/>
    </location>
</feature>
<keyword evidence="1" id="KW-0812">Transmembrane</keyword>
<evidence type="ECO:0000256" key="2">
    <source>
        <dbReference type="SAM" id="SignalP"/>
    </source>
</evidence>
<keyword evidence="1" id="KW-1133">Transmembrane helix</keyword>
<organism evidence="4 5">
    <name type="scientific">Kineosporia mesophila</name>
    <dbReference type="NCBI Taxonomy" id="566012"/>
    <lineage>
        <taxon>Bacteria</taxon>
        <taxon>Bacillati</taxon>
        <taxon>Actinomycetota</taxon>
        <taxon>Actinomycetes</taxon>
        <taxon>Kineosporiales</taxon>
        <taxon>Kineosporiaceae</taxon>
        <taxon>Kineosporia</taxon>
    </lineage>
</organism>
<name>A0ABP6ZSX9_9ACTN</name>
<dbReference type="PANTHER" id="PTHR21581:SF33">
    <property type="entry name" value="D-ALANYL-D-ALANINE CARBOXYPEPTIDASE DACB"/>
    <property type="match status" value="1"/>
</dbReference>
<dbReference type="Pfam" id="PF00768">
    <property type="entry name" value="Peptidase_S11"/>
    <property type="match status" value="1"/>
</dbReference>
<evidence type="ECO:0000313" key="4">
    <source>
        <dbReference type="EMBL" id="GAA3617181.1"/>
    </source>
</evidence>
<proteinExistence type="predicted"/>
<dbReference type="SUPFAM" id="SSF56601">
    <property type="entry name" value="beta-lactamase/transpeptidase-like"/>
    <property type="match status" value="1"/>
</dbReference>
<feature type="signal peptide" evidence="2">
    <location>
        <begin position="1"/>
        <end position="24"/>
    </location>
</feature>